<evidence type="ECO:0000259" key="2">
    <source>
        <dbReference type="SMART" id="SM00014"/>
    </source>
</evidence>
<keyword evidence="1" id="KW-0812">Transmembrane</keyword>
<feature type="transmembrane region" description="Helical" evidence="1">
    <location>
        <begin position="116"/>
        <end position="139"/>
    </location>
</feature>
<feature type="transmembrane region" description="Helical" evidence="1">
    <location>
        <begin position="33"/>
        <end position="56"/>
    </location>
</feature>
<dbReference type="PANTHER" id="PTHR14969">
    <property type="entry name" value="SPHINGOSINE-1-PHOSPHATE PHOSPHOHYDROLASE"/>
    <property type="match status" value="1"/>
</dbReference>
<feature type="transmembrane region" description="Helical" evidence="1">
    <location>
        <begin position="250"/>
        <end position="267"/>
    </location>
</feature>
<gene>
    <name evidence="3" type="ORF">JWS13_24345</name>
</gene>
<dbReference type="Pfam" id="PF01569">
    <property type="entry name" value="PAP2"/>
    <property type="match status" value="1"/>
</dbReference>
<evidence type="ECO:0000313" key="3">
    <source>
        <dbReference type="EMBL" id="QSE95531.1"/>
    </source>
</evidence>
<dbReference type="SMART" id="SM00014">
    <property type="entry name" value="acidPPc"/>
    <property type="match status" value="1"/>
</dbReference>
<name>A0A974ZZ55_9NOCA</name>
<feature type="domain" description="Phosphatidic acid phosphatase type 2/haloperoxidase" evidence="2">
    <location>
        <begin position="148"/>
        <end position="261"/>
    </location>
</feature>
<accession>A0A974ZZ55</accession>
<dbReference type="InterPro" id="IPR000326">
    <property type="entry name" value="PAP2/HPO"/>
</dbReference>
<feature type="transmembrane region" description="Helical" evidence="1">
    <location>
        <begin position="146"/>
        <end position="170"/>
    </location>
</feature>
<reference evidence="3 4" key="1">
    <citation type="journal article" date="2021" name="Microbiol. Resour. Announc.">
        <title>Complete Genome Sequences of Two Rhodococcus sp. Strains with Large and Linear Chromosomes, Isolated from Apple Rhizosphere.</title>
        <authorList>
            <person name="Benning S."/>
            <person name="Brugnone N."/>
            <person name="Siani R."/>
            <person name="Kublik S."/>
            <person name="Schloter M."/>
            <person name="Rad V."/>
        </authorList>
    </citation>
    <scope>NUCLEOTIDE SEQUENCE [LARGE SCALE GENOMIC DNA]</scope>
    <source>
        <strain evidence="3 4">R79</strain>
    </source>
</reference>
<feature type="transmembrane region" description="Helical" evidence="1">
    <location>
        <begin position="218"/>
        <end position="238"/>
    </location>
</feature>
<evidence type="ECO:0000313" key="4">
    <source>
        <dbReference type="Proteomes" id="UP000662986"/>
    </source>
</evidence>
<keyword evidence="4" id="KW-1185">Reference proteome</keyword>
<dbReference type="InterPro" id="IPR036938">
    <property type="entry name" value="PAP2/HPO_sf"/>
</dbReference>
<dbReference type="PANTHER" id="PTHR14969:SF13">
    <property type="entry name" value="AT30094P"/>
    <property type="match status" value="1"/>
</dbReference>
<dbReference type="Gene3D" id="1.20.144.10">
    <property type="entry name" value="Phosphatidic acid phosphatase type 2/haloperoxidase"/>
    <property type="match status" value="2"/>
</dbReference>
<feature type="transmembrane region" description="Helical" evidence="1">
    <location>
        <begin position="190"/>
        <end position="211"/>
    </location>
</feature>
<sequence>MLSLPKASAYGHHDNLIGRAHDAAADVHQSTGAALAVSLLVAGAAVFLAATTWRAVAGTNRRSATPPLIGLQILGLTVAFIALAYQVRAGAWVTTADPVVLGWFADHRSEWVTGPAIAITDAGGPVGTVLIAVVLGALLSRRARSLVPGLILIGTVGAAALASTVTKSIVGRSRPPIVSQVLLETDHSFPSGHATGAMVLFTMVAVILGHGSPAARRGLLLTGAFTVTVVVAVTRLYLGEHWLTDVIGGILLGGLAALIGSALYGIWTRRASDRVHSASLVDPPHAVDPTGATTTGRAA</sequence>
<protein>
    <submittedName>
        <fullName evidence="3">Phosphatase PAP2 family protein</fullName>
    </submittedName>
</protein>
<proteinExistence type="predicted"/>
<keyword evidence="1" id="KW-0472">Membrane</keyword>
<feature type="transmembrane region" description="Helical" evidence="1">
    <location>
        <begin position="68"/>
        <end position="87"/>
    </location>
</feature>
<dbReference type="SUPFAM" id="SSF48317">
    <property type="entry name" value="Acid phosphatase/Vanadium-dependent haloperoxidase"/>
    <property type="match status" value="1"/>
</dbReference>
<organism evidence="3 4">
    <name type="scientific">Rhodococcus pseudokoreensis</name>
    <dbReference type="NCBI Taxonomy" id="2811421"/>
    <lineage>
        <taxon>Bacteria</taxon>
        <taxon>Bacillati</taxon>
        <taxon>Actinomycetota</taxon>
        <taxon>Actinomycetes</taxon>
        <taxon>Mycobacteriales</taxon>
        <taxon>Nocardiaceae</taxon>
        <taxon>Rhodococcus</taxon>
    </lineage>
</organism>
<dbReference type="Proteomes" id="UP000662986">
    <property type="component" value="Chromosome"/>
</dbReference>
<dbReference type="EMBL" id="CP070619">
    <property type="protein sequence ID" value="QSE95531.1"/>
    <property type="molecule type" value="Genomic_DNA"/>
</dbReference>
<reference evidence="3 4" key="2">
    <citation type="journal article" date="2022" name="Arch. Microbiol.">
        <title>Rhodococcus pseudokoreensis sp. nov. isolated from the rhizosphere of young M26 apple rootstocks.</title>
        <authorList>
            <person name="Kampfer P."/>
            <person name="Glaeser S.P."/>
            <person name="Blom J."/>
            <person name="Wolf J."/>
            <person name="Benning S."/>
            <person name="Schloter M."/>
            <person name="Neumann-Schaal M."/>
        </authorList>
    </citation>
    <scope>NUCLEOTIDE SEQUENCE [LARGE SCALE GENOMIC DNA]</scope>
    <source>
        <strain evidence="3 4">R79</strain>
    </source>
</reference>
<evidence type="ECO:0000256" key="1">
    <source>
        <dbReference type="SAM" id="Phobius"/>
    </source>
</evidence>
<keyword evidence="1" id="KW-1133">Transmembrane helix</keyword>
<dbReference type="CDD" id="cd03392">
    <property type="entry name" value="PAP2_like_2"/>
    <property type="match status" value="1"/>
</dbReference>